<dbReference type="RefSeq" id="WP_065013500.1">
    <property type="nucleotide sequence ID" value="NZ_LZKJ01000056.1"/>
</dbReference>
<dbReference type="InterPro" id="IPR049484">
    <property type="entry name" value="Rv0078-like_C"/>
</dbReference>
<comment type="caution">
    <text evidence="6">The sequence shown here is derived from an EMBL/GenBank/DDBJ whole genome shotgun (WGS) entry which is preliminary data.</text>
</comment>
<dbReference type="Gene3D" id="1.10.357.10">
    <property type="entry name" value="Tetracycline Repressor, domain 2"/>
    <property type="match status" value="1"/>
</dbReference>
<accession>A0A1A2ZH72</accession>
<gene>
    <name evidence="6" type="ORF">A5707_15790</name>
</gene>
<dbReference type="GO" id="GO:0003700">
    <property type="term" value="F:DNA-binding transcription factor activity"/>
    <property type="evidence" value="ECO:0007669"/>
    <property type="project" value="TreeGrafter"/>
</dbReference>
<dbReference type="SUPFAM" id="SSF46689">
    <property type="entry name" value="Homeodomain-like"/>
    <property type="match status" value="1"/>
</dbReference>
<evidence type="ECO:0000256" key="1">
    <source>
        <dbReference type="ARBA" id="ARBA00023015"/>
    </source>
</evidence>
<dbReference type="PANTHER" id="PTHR30055">
    <property type="entry name" value="HTH-TYPE TRANSCRIPTIONAL REGULATOR RUTR"/>
    <property type="match status" value="1"/>
</dbReference>
<dbReference type="Pfam" id="PF00440">
    <property type="entry name" value="TetR_N"/>
    <property type="match status" value="1"/>
</dbReference>
<dbReference type="InterPro" id="IPR009057">
    <property type="entry name" value="Homeodomain-like_sf"/>
</dbReference>
<dbReference type="GO" id="GO:0000976">
    <property type="term" value="F:transcription cis-regulatory region binding"/>
    <property type="evidence" value="ECO:0007669"/>
    <property type="project" value="TreeGrafter"/>
</dbReference>
<keyword evidence="1" id="KW-0805">Transcription regulation</keyword>
<dbReference type="PROSITE" id="PS50977">
    <property type="entry name" value="HTH_TETR_2"/>
    <property type="match status" value="1"/>
</dbReference>
<dbReference type="PRINTS" id="PR00455">
    <property type="entry name" value="HTHTETR"/>
</dbReference>
<feature type="DNA-binding region" description="H-T-H motif" evidence="4">
    <location>
        <begin position="36"/>
        <end position="55"/>
    </location>
</feature>
<evidence type="ECO:0000259" key="5">
    <source>
        <dbReference type="PROSITE" id="PS50977"/>
    </source>
</evidence>
<dbReference type="OrthoDB" id="9805134at2"/>
<dbReference type="Proteomes" id="UP000093592">
    <property type="component" value="Unassembled WGS sequence"/>
</dbReference>
<dbReference type="InterPro" id="IPR050109">
    <property type="entry name" value="HTH-type_TetR-like_transc_reg"/>
</dbReference>
<dbReference type="AlphaFoldDB" id="A0A1A2ZH72"/>
<dbReference type="Pfam" id="PF21351">
    <property type="entry name" value="TetR_C_41"/>
    <property type="match status" value="1"/>
</dbReference>
<proteinExistence type="predicted"/>
<protein>
    <submittedName>
        <fullName evidence="6">Transposase</fullName>
    </submittedName>
</protein>
<evidence type="ECO:0000313" key="7">
    <source>
        <dbReference type="Proteomes" id="UP000093592"/>
    </source>
</evidence>
<feature type="domain" description="HTH tetR-type" evidence="5">
    <location>
        <begin position="13"/>
        <end position="73"/>
    </location>
</feature>
<dbReference type="InterPro" id="IPR001647">
    <property type="entry name" value="HTH_TetR"/>
</dbReference>
<evidence type="ECO:0000256" key="2">
    <source>
        <dbReference type="ARBA" id="ARBA00023125"/>
    </source>
</evidence>
<keyword evidence="2 4" id="KW-0238">DNA-binding</keyword>
<dbReference type="EMBL" id="LZKJ01000056">
    <property type="protein sequence ID" value="OBI49939.1"/>
    <property type="molecule type" value="Genomic_DNA"/>
</dbReference>
<evidence type="ECO:0000256" key="4">
    <source>
        <dbReference type="PROSITE-ProRule" id="PRU00335"/>
    </source>
</evidence>
<dbReference type="PANTHER" id="PTHR30055:SF234">
    <property type="entry name" value="HTH-TYPE TRANSCRIPTIONAL REGULATOR BETI"/>
    <property type="match status" value="1"/>
</dbReference>
<keyword evidence="3" id="KW-0804">Transcription</keyword>
<name>A0A1A2ZH72_9MYCO</name>
<organism evidence="6 7">
    <name type="scientific">Mycobacterium kyorinense</name>
    <dbReference type="NCBI Taxonomy" id="487514"/>
    <lineage>
        <taxon>Bacteria</taxon>
        <taxon>Bacillati</taxon>
        <taxon>Actinomycetota</taxon>
        <taxon>Actinomycetes</taxon>
        <taxon>Mycobacteriales</taxon>
        <taxon>Mycobacteriaceae</taxon>
        <taxon>Mycobacterium</taxon>
    </lineage>
</organism>
<reference evidence="7" key="1">
    <citation type="submission" date="2016-06" db="EMBL/GenBank/DDBJ databases">
        <authorList>
            <person name="Sutton G."/>
            <person name="Brinkac L."/>
            <person name="Sanka R."/>
            <person name="Adams M."/>
            <person name="Lau E."/>
            <person name="Sam S."/>
            <person name="Sreng N."/>
            <person name="Him V."/>
            <person name="Kerleguer A."/>
            <person name="Cheng S."/>
        </authorList>
    </citation>
    <scope>NUCLEOTIDE SEQUENCE [LARGE SCALE GENOMIC DNA]</scope>
    <source>
        <strain evidence="7">E861</strain>
    </source>
</reference>
<sequence length="209" mass="23249">MTTPARTQAERTRATTDQLVSAARELFATAGYDATYLDVVVERAGVTKGALYHHFDGKRALFAAVYEAEQRFIERAVNRAAGDHHDDSWQAFIAGCRAFFDAALDTGFQQILIDAPAVLGWQQMREIEDRHLMALFKQGIHRAMEDGHIKRRRVEPLAHQLHGAMCEAAMVIARSGDPAQEVSDAVAALEELLNGITISSDKKRRSMKK</sequence>
<evidence type="ECO:0000256" key="3">
    <source>
        <dbReference type="ARBA" id="ARBA00023163"/>
    </source>
</evidence>
<evidence type="ECO:0000313" key="6">
    <source>
        <dbReference type="EMBL" id="OBI49939.1"/>
    </source>
</evidence>